<dbReference type="NCBIfam" id="NF033928">
    <property type="entry name" value="alph_xenorhab_A"/>
    <property type="match status" value="1"/>
</dbReference>
<comment type="caution">
    <text evidence="2">The sequence shown here is derived from an EMBL/GenBank/DDBJ whole genome shotgun (WGS) entry which is preliminary data.</text>
</comment>
<dbReference type="OrthoDB" id="6985576at2"/>
<organism evidence="2 3">
    <name type="scientific">Pseudomonas syringae</name>
    <dbReference type="NCBI Taxonomy" id="317"/>
    <lineage>
        <taxon>Bacteria</taxon>
        <taxon>Pseudomonadati</taxon>
        <taxon>Pseudomonadota</taxon>
        <taxon>Gammaproteobacteria</taxon>
        <taxon>Pseudomonadales</taxon>
        <taxon>Pseudomonadaceae</taxon>
        <taxon>Pseudomonas</taxon>
    </lineage>
</organism>
<dbReference type="RefSeq" id="WP_065832584.1">
    <property type="nucleotide sequence ID" value="NZ_LGSI01000025.1"/>
</dbReference>
<proteinExistence type="predicted"/>
<dbReference type="AlphaFoldDB" id="A0A1C7Z799"/>
<evidence type="ECO:0000313" key="2">
    <source>
        <dbReference type="EMBL" id="OCR25713.1"/>
    </source>
</evidence>
<dbReference type="EMBL" id="LGSI01000025">
    <property type="protein sequence ID" value="OCR25713.1"/>
    <property type="molecule type" value="Genomic_DNA"/>
</dbReference>
<dbReference type="CDD" id="cd22657">
    <property type="entry name" value="ClyA_XaxA-like"/>
    <property type="match status" value="1"/>
</dbReference>
<reference evidence="2 3" key="1">
    <citation type="submission" date="2015-07" db="EMBL/GenBank/DDBJ databases">
        <title>Draft genome sequence of a diazotrophic, plant growth-promoting rhizobacterium of the Pseudomonas syringae complex.</title>
        <authorList>
            <person name="Patten C.L."/>
            <person name="Jeong H."/>
        </authorList>
    </citation>
    <scope>NUCLEOTIDE SEQUENCE [LARGE SCALE GENOMIC DNA]</scope>
    <source>
        <strain evidence="2 3">GR12-2</strain>
    </source>
</reference>
<evidence type="ECO:0000313" key="3">
    <source>
        <dbReference type="Proteomes" id="UP000093104"/>
    </source>
</evidence>
<evidence type="ECO:0008006" key="4">
    <source>
        <dbReference type="Google" id="ProtNLM"/>
    </source>
</evidence>
<accession>A0A1C7Z799</accession>
<dbReference type="SUPFAM" id="SSF58100">
    <property type="entry name" value="Bacterial hemolysins"/>
    <property type="match status" value="1"/>
</dbReference>
<protein>
    <recommendedName>
        <fullName evidence="4">Toxin</fullName>
    </recommendedName>
</protein>
<dbReference type="Proteomes" id="UP000093104">
    <property type="component" value="Unassembled WGS sequence"/>
</dbReference>
<feature type="coiled-coil region" evidence="1">
    <location>
        <begin position="172"/>
        <end position="199"/>
    </location>
</feature>
<name>A0A1C7Z799_PSESX</name>
<evidence type="ECO:0000256" key="1">
    <source>
        <dbReference type="SAM" id="Coils"/>
    </source>
</evidence>
<sequence length="389" mass="43002">MTPVKTEISQSLMNEITTGFINVVSSASPEVTRAPGVLATAKDIQALRRFAADANALPQRLDQVKFLLGYDKIDVPGLEPKDILNLYNDIQNTAELWPYLEINMKNVSAGLGVFADNLKSIGNDVIAQIQRFDSYSNEGVVDEYKDVPLESIPHSPLLASDEKRVSTLGSFIKELNDLLDEQKKEAADVKDRITDYKYELTGLAAKVGLKRKLCLTAASNMDSSNLNEQIESLNTRIAEEQRTYETYCRYIWVGAWWGPVGLAISGGIYGFKANDVWGGIERLISEKQQLSDKLQSGKAANALVTFETSLQDLTLRIDGAASGATNLQELWTTITTYIMSAAKRFKDTGNATLLTVLVSRLTNLISNWQEVKLKAELLQSAFDYSAEPL</sequence>
<dbReference type="Gene3D" id="1.20.1170.10">
    <property type="match status" value="1"/>
</dbReference>
<gene>
    <name evidence="2" type="ORF">AFK24_07070</name>
</gene>
<keyword evidence="1" id="KW-0175">Coiled coil</keyword>